<proteinExistence type="inferred from homology"/>
<evidence type="ECO:0000259" key="7">
    <source>
        <dbReference type="Pfam" id="PF05199"/>
    </source>
</evidence>
<accession>A0A2N3HHU4</accession>
<evidence type="ECO:0000256" key="3">
    <source>
        <dbReference type="ARBA" id="ARBA00022630"/>
    </source>
</evidence>
<gene>
    <name evidence="8" type="ORF">CSW08_12930</name>
</gene>
<dbReference type="Pfam" id="PF00732">
    <property type="entry name" value="GMC_oxred_N"/>
    <property type="match status" value="1"/>
</dbReference>
<keyword evidence="5" id="KW-0560">Oxidoreductase</keyword>
<reference evidence="8 9" key="1">
    <citation type="submission" date="2017-12" db="EMBL/GenBank/DDBJ databases">
        <title>Confluentibacter flavum sp. nov., isolated from the saline lake.</title>
        <authorList>
            <person name="Yu L."/>
        </authorList>
    </citation>
    <scope>NUCLEOTIDE SEQUENCE [LARGE SCALE GENOMIC DNA]</scope>
    <source>
        <strain evidence="8 9">3B</strain>
    </source>
</reference>
<evidence type="ECO:0000256" key="4">
    <source>
        <dbReference type="ARBA" id="ARBA00022827"/>
    </source>
</evidence>
<dbReference type="PANTHER" id="PTHR42784">
    <property type="entry name" value="PYRANOSE 2-OXIDASE"/>
    <property type="match status" value="1"/>
</dbReference>
<evidence type="ECO:0000313" key="9">
    <source>
        <dbReference type="Proteomes" id="UP000233435"/>
    </source>
</evidence>
<keyword evidence="3" id="KW-0285">Flavoprotein</keyword>
<feature type="domain" description="Glucose-methanol-choline oxidoreductase N-terminal" evidence="6">
    <location>
        <begin position="43"/>
        <end position="300"/>
    </location>
</feature>
<dbReference type="OrthoDB" id="9787779at2"/>
<dbReference type="InterPro" id="IPR051473">
    <property type="entry name" value="P2Ox-like"/>
</dbReference>
<comment type="caution">
    <text evidence="8">The sequence shown here is derived from an EMBL/GenBank/DDBJ whole genome shotgun (WGS) entry which is preliminary data.</text>
</comment>
<organism evidence="8 9">
    <name type="scientific">Confluentibacter flavum</name>
    <dbReference type="NCBI Taxonomy" id="1909700"/>
    <lineage>
        <taxon>Bacteria</taxon>
        <taxon>Pseudomonadati</taxon>
        <taxon>Bacteroidota</taxon>
        <taxon>Flavobacteriia</taxon>
        <taxon>Flavobacteriales</taxon>
        <taxon>Flavobacteriaceae</taxon>
        <taxon>Confluentibacter</taxon>
    </lineage>
</organism>
<evidence type="ECO:0000256" key="1">
    <source>
        <dbReference type="ARBA" id="ARBA00001974"/>
    </source>
</evidence>
<evidence type="ECO:0000256" key="2">
    <source>
        <dbReference type="ARBA" id="ARBA00010790"/>
    </source>
</evidence>
<dbReference type="EMBL" id="PJEO01000049">
    <property type="protein sequence ID" value="PKQ44550.1"/>
    <property type="molecule type" value="Genomic_DNA"/>
</dbReference>
<feature type="domain" description="Glucose-methanol-choline oxidoreductase C-terminal" evidence="7">
    <location>
        <begin position="392"/>
        <end position="538"/>
    </location>
</feature>
<dbReference type="RefSeq" id="WP_106660293.1">
    <property type="nucleotide sequence ID" value="NZ_PJEO01000049.1"/>
</dbReference>
<dbReference type="SUPFAM" id="SSF54373">
    <property type="entry name" value="FAD-linked reductases, C-terminal domain"/>
    <property type="match status" value="1"/>
</dbReference>
<dbReference type="Pfam" id="PF13450">
    <property type="entry name" value="NAD_binding_8"/>
    <property type="match status" value="1"/>
</dbReference>
<sequence>MKEKKYDAIVVGSGATGGFAAKELSEKGLKVLVLEAGPQHDEALFQKTSGAFSSIGSLSRIKAGVSGHHKQARASFYSEDKSFLFVNDWDHPYTSSADFFLFLRGKQVGGRFLSWGRVALRMSDYAFKTFSKAGSGVDWPIDYKDIEPYYEHVEDFLGLYGENDNIPFVPNGNYIGKAGLSTLEKEFKTTVETKWPERKVIPWRYVKKEATPVDKNNKRTTSPLAAGMATGNLELRSNAMVSKVNTDPTSGKATGVTYIDAETKVEHTVNADVVMLCASTVETIRLMLNSAGGKHPNGLGNSSGTLGKYFMDQVPSWIFGSVPGRFGGELVDADNPKDNHGGIYIPRSENLDKVTNPSFKGGFNIQGIIGRPMVPQGMESVFGLMGHGEMLPYKENYVSVHKNRKDKWGIPIPNINIKMYKNEINLLKAQVQTQKDLIAEAGYKVDFAISPLGIAKEYELLPKAPWYERLLFKLNYKKSVALGAAIHECGGARMGFDPKDSVLNANNQVWDAPNVFVTDSSCFPTNGSCGPTLTTMALTVRACDFIAKNLK</sequence>
<protein>
    <submittedName>
        <fullName evidence="8">GMC family oxidoreductase</fullName>
    </submittedName>
</protein>
<dbReference type="InterPro" id="IPR036188">
    <property type="entry name" value="FAD/NAD-bd_sf"/>
</dbReference>
<keyword evidence="4" id="KW-0274">FAD</keyword>
<dbReference type="PANTHER" id="PTHR42784:SF1">
    <property type="entry name" value="PYRANOSE 2-OXIDASE"/>
    <property type="match status" value="1"/>
</dbReference>
<dbReference type="Gene3D" id="3.50.50.60">
    <property type="entry name" value="FAD/NAD(P)-binding domain"/>
    <property type="match status" value="2"/>
</dbReference>
<evidence type="ECO:0000256" key="5">
    <source>
        <dbReference type="ARBA" id="ARBA00023002"/>
    </source>
</evidence>
<dbReference type="SUPFAM" id="SSF51905">
    <property type="entry name" value="FAD/NAD(P)-binding domain"/>
    <property type="match status" value="1"/>
</dbReference>
<evidence type="ECO:0000313" key="8">
    <source>
        <dbReference type="EMBL" id="PKQ44550.1"/>
    </source>
</evidence>
<comment type="similarity">
    <text evidence="2">Belongs to the GMC oxidoreductase family.</text>
</comment>
<dbReference type="Proteomes" id="UP000233435">
    <property type="component" value="Unassembled WGS sequence"/>
</dbReference>
<dbReference type="GO" id="GO:0016614">
    <property type="term" value="F:oxidoreductase activity, acting on CH-OH group of donors"/>
    <property type="evidence" value="ECO:0007669"/>
    <property type="project" value="InterPro"/>
</dbReference>
<comment type="cofactor">
    <cofactor evidence="1">
        <name>FAD</name>
        <dbReference type="ChEBI" id="CHEBI:57692"/>
    </cofactor>
</comment>
<dbReference type="Pfam" id="PF05199">
    <property type="entry name" value="GMC_oxred_C"/>
    <property type="match status" value="1"/>
</dbReference>
<dbReference type="InterPro" id="IPR007867">
    <property type="entry name" value="GMC_OxRtase_C"/>
</dbReference>
<dbReference type="GO" id="GO:0050660">
    <property type="term" value="F:flavin adenine dinucleotide binding"/>
    <property type="evidence" value="ECO:0007669"/>
    <property type="project" value="InterPro"/>
</dbReference>
<name>A0A2N3HHU4_9FLAO</name>
<dbReference type="InterPro" id="IPR000172">
    <property type="entry name" value="GMC_OxRdtase_N"/>
</dbReference>
<evidence type="ECO:0000259" key="6">
    <source>
        <dbReference type="Pfam" id="PF00732"/>
    </source>
</evidence>
<dbReference type="AlphaFoldDB" id="A0A2N3HHU4"/>
<keyword evidence="9" id="KW-1185">Reference proteome</keyword>